<dbReference type="Proteomes" id="UP000624419">
    <property type="component" value="Unassembled WGS sequence"/>
</dbReference>
<name>A0ABR8LQK1_9ALTE</name>
<accession>A0ABR8LQK1</accession>
<feature type="transmembrane region" description="Helical" evidence="1">
    <location>
        <begin position="56"/>
        <end position="82"/>
    </location>
</feature>
<feature type="transmembrane region" description="Helical" evidence="1">
    <location>
        <begin position="105"/>
        <end position="128"/>
    </location>
</feature>
<keyword evidence="3" id="KW-1185">Reference proteome</keyword>
<keyword evidence="1" id="KW-1133">Transmembrane helix</keyword>
<dbReference type="EMBL" id="JABBXD010000016">
    <property type="protein sequence ID" value="MBD3587580.1"/>
    <property type="molecule type" value="Genomic_DNA"/>
</dbReference>
<evidence type="ECO:0000313" key="3">
    <source>
        <dbReference type="Proteomes" id="UP000624419"/>
    </source>
</evidence>
<feature type="transmembrane region" description="Helical" evidence="1">
    <location>
        <begin position="20"/>
        <end position="44"/>
    </location>
</feature>
<comment type="caution">
    <text evidence="2">The sequence shown here is derived from an EMBL/GenBank/DDBJ whole genome shotgun (WGS) entry which is preliminary data.</text>
</comment>
<feature type="transmembrane region" description="Helical" evidence="1">
    <location>
        <begin position="140"/>
        <end position="161"/>
    </location>
</feature>
<sequence>MDYSAALQVLHSIARALPGLYSAVVVFSAITGLVVTSKGVTLLIQSNKAQQSAPGSCYFMIFLGPLMLSLGTVLNVASYTLFRRSTNPVILQSYSPYASNDDFRVGLYAITTYITFFAWVLVAKAIYVGATGAHNRREKWVSEALVLWGLAGCCVAFPYFVDALSMTLGQGRYGTEYLTF</sequence>
<evidence type="ECO:0000256" key="1">
    <source>
        <dbReference type="SAM" id="Phobius"/>
    </source>
</evidence>
<protein>
    <recommendedName>
        <fullName evidence="4">Yip1 domain-containing protein</fullName>
    </recommendedName>
</protein>
<proteinExistence type="predicted"/>
<evidence type="ECO:0000313" key="2">
    <source>
        <dbReference type="EMBL" id="MBD3587580.1"/>
    </source>
</evidence>
<organism evidence="2 3">
    <name type="scientific">Salinimonas profundi</name>
    <dbReference type="NCBI Taxonomy" id="2729140"/>
    <lineage>
        <taxon>Bacteria</taxon>
        <taxon>Pseudomonadati</taxon>
        <taxon>Pseudomonadota</taxon>
        <taxon>Gammaproteobacteria</taxon>
        <taxon>Alteromonadales</taxon>
        <taxon>Alteromonadaceae</taxon>
        <taxon>Alteromonas/Salinimonas group</taxon>
        <taxon>Salinimonas</taxon>
    </lineage>
</organism>
<evidence type="ECO:0008006" key="4">
    <source>
        <dbReference type="Google" id="ProtNLM"/>
    </source>
</evidence>
<keyword evidence="1" id="KW-0812">Transmembrane</keyword>
<gene>
    <name evidence="2" type="ORF">HHX48_17720</name>
</gene>
<reference evidence="2 3" key="1">
    <citation type="submission" date="2020-04" db="EMBL/GenBank/DDBJ databases">
        <title>Salinimonas sp. HHU 13199.</title>
        <authorList>
            <person name="Cui X."/>
            <person name="Zhang D."/>
        </authorList>
    </citation>
    <scope>NUCLEOTIDE SEQUENCE [LARGE SCALE GENOMIC DNA]</scope>
    <source>
        <strain evidence="2 3">HHU 13199</strain>
    </source>
</reference>
<keyword evidence="1" id="KW-0472">Membrane</keyword>